<evidence type="ECO:0000256" key="1">
    <source>
        <dbReference type="ARBA" id="ARBA00022679"/>
    </source>
</evidence>
<dbReference type="CDD" id="cd01647">
    <property type="entry name" value="RT_LTR"/>
    <property type="match status" value="1"/>
</dbReference>
<keyword evidence="3" id="KW-0540">Nuclease</keyword>
<dbReference type="SUPFAM" id="SSF53098">
    <property type="entry name" value="Ribonuclease H-like"/>
    <property type="match status" value="1"/>
</dbReference>
<evidence type="ECO:0000259" key="10">
    <source>
        <dbReference type="Pfam" id="PF24626"/>
    </source>
</evidence>
<evidence type="ECO:0000256" key="3">
    <source>
        <dbReference type="ARBA" id="ARBA00022722"/>
    </source>
</evidence>
<feature type="region of interest" description="Disordered" evidence="7">
    <location>
        <begin position="95"/>
        <end position="149"/>
    </location>
</feature>
<keyword evidence="2" id="KW-0548">Nucleotidyltransferase</keyword>
<dbReference type="Gene3D" id="3.30.420.10">
    <property type="entry name" value="Ribonuclease H-like superfamily/Ribonuclease H"/>
    <property type="match status" value="1"/>
</dbReference>
<name>A0A6L2JZS7_TANCI</name>
<dbReference type="InterPro" id="IPR012337">
    <property type="entry name" value="RNaseH-like_sf"/>
</dbReference>
<feature type="region of interest" description="Disordered" evidence="7">
    <location>
        <begin position="327"/>
        <end position="359"/>
    </location>
</feature>
<dbReference type="InterPro" id="IPR053134">
    <property type="entry name" value="RNA-dir_DNA_polymerase"/>
</dbReference>
<dbReference type="EMBL" id="BKCJ010001594">
    <property type="protein sequence ID" value="GEU42618.1"/>
    <property type="molecule type" value="Genomic_DNA"/>
</dbReference>
<dbReference type="InterPro" id="IPR056924">
    <property type="entry name" value="SH3_Tf2-1"/>
</dbReference>
<dbReference type="PANTHER" id="PTHR24559">
    <property type="entry name" value="TRANSPOSON TY3-I GAG-POL POLYPROTEIN"/>
    <property type="match status" value="1"/>
</dbReference>
<dbReference type="GO" id="GO:0004519">
    <property type="term" value="F:endonuclease activity"/>
    <property type="evidence" value="ECO:0007669"/>
    <property type="project" value="UniProtKB-KW"/>
</dbReference>
<evidence type="ECO:0000256" key="7">
    <source>
        <dbReference type="SAM" id="MobiDB-lite"/>
    </source>
</evidence>
<comment type="caution">
    <text evidence="11">The sequence shown here is derived from an EMBL/GenBank/DDBJ whole genome shotgun (WGS) entry which is preliminary data.</text>
</comment>
<protein>
    <submittedName>
        <fullName evidence="11">Uncharacterized protein</fullName>
    </submittedName>
</protein>
<feature type="compositionally biased region" description="Acidic residues" evidence="7">
    <location>
        <begin position="95"/>
        <end position="142"/>
    </location>
</feature>
<proteinExistence type="predicted"/>
<dbReference type="AlphaFoldDB" id="A0A6L2JZS7"/>
<dbReference type="InterPro" id="IPR043502">
    <property type="entry name" value="DNA/RNA_pol_sf"/>
</dbReference>
<evidence type="ECO:0000259" key="9">
    <source>
        <dbReference type="Pfam" id="PF17917"/>
    </source>
</evidence>
<dbReference type="SUPFAM" id="SSF56672">
    <property type="entry name" value="DNA/RNA polymerases"/>
    <property type="match status" value="1"/>
</dbReference>
<gene>
    <name evidence="11" type="ORF">Tci_014596</name>
</gene>
<keyword evidence="5" id="KW-0378">Hydrolase</keyword>
<dbReference type="InterPro" id="IPR036397">
    <property type="entry name" value="RNaseH_sf"/>
</dbReference>
<feature type="compositionally biased region" description="Polar residues" evidence="7">
    <location>
        <begin position="327"/>
        <end position="336"/>
    </location>
</feature>
<feature type="region of interest" description="Disordered" evidence="7">
    <location>
        <begin position="489"/>
        <end position="547"/>
    </location>
</feature>
<evidence type="ECO:0000259" key="8">
    <source>
        <dbReference type="Pfam" id="PF00078"/>
    </source>
</evidence>
<keyword evidence="6" id="KW-0695">RNA-directed DNA polymerase</keyword>
<feature type="domain" description="Reverse transcriptase" evidence="8">
    <location>
        <begin position="640"/>
        <end position="703"/>
    </location>
</feature>
<dbReference type="InterPro" id="IPR043128">
    <property type="entry name" value="Rev_trsase/Diguanyl_cyclase"/>
</dbReference>
<evidence type="ECO:0000256" key="6">
    <source>
        <dbReference type="ARBA" id="ARBA00022918"/>
    </source>
</evidence>
<dbReference type="GO" id="GO:0016787">
    <property type="term" value="F:hydrolase activity"/>
    <property type="evidence" value="ECO:0007669"/>
    <property type="project" value="UniProtKB-KW"/>
</dbReference>
<evidence type="ECO:0000256" key="5">
    <source>
        <dbReference type="ARBA" id="ARBA00022801"/>
    </source>
</evidence>
<feature type="domain" description="Tf2-1-like SH3-like" evidence="10">
    <location>
        <begin position="930"/>
        <end position="994"/>
    </location>
</feature>
<dbReference type="PANTHER" id="PTHR24559:SF427">
    <property type="entry name" value="RNA-DIRECTED DNA POLYMERASE"/>
    <property type="match status" value="1"/>
</dbReference>
<keyword evidence="4" id="KW-0255">Endonuclease</keyword>
<organism evidence="11">
    <name type="scientific">Tanacetum cinerariifolium</name>
    <name type="common">Dalmatian daisy</name>
    <name type="synonym">Chrysanthemum cinerariifolium</name>
    <dbReference type="NCBI Taxonomy" id="118510"/>
    <lineage>
        <taxon>Eukaryota</taxon>
        <taxon>Viridiplantae</taxon>
        <taxon>Streptophyta</taxon>
        <taxon>Embryophyta</taxon>
        <taxon>Tracheophyta</taxon>
        <taxon>Spermatophyta</taxon>
        <taxon>Magnoliopsida</taxon>
        <taxon>eudicotyledons</taxon>
        <taxon>Gunneridae</taxon>
        <taxon>Pentapetalae</taxon>
        <taxon>asterids</taxon>
        <taxon>campanulids</taxon>
        <taxon>Asterales</taxon>
        <taxon>Asteraceae</taxon>
        <taxon>Asteroideae</taxon>
        <taxon>Anthemideae</taxon>
        <taxon>Anthemidinae</taxon>
        <taxon>Tanacetum</taxon>
    </lineage>
</organism>
<dbReference type="GO" id="GO:0003964">
    <property type="term" value="F:RNA-directed DNA polymerase activity"/>
    <property type="evidence" value="ECO:0007669"/>
    <property type="project" value="UniProtKB-KW"/>
</dbReference>
<dbReference type="Pfam" id="PF00078">
    <property type="entry name" value="RVT_1"/>
    <property type="match status" value="1"/>
</dbReference>
<accession>A0A6L2JZS7</accession>
<dbReference type="Gene3D" id="3.30.70.270">
    <property type="match status" value="3"/>
</dbReference>
<dbReference type="Pfam" id="PF24626">
    <property type="entry name" value="SH3_Tf2-1"/>
    <property type="match status" value="1"/>
</dbReference>
<feature type="compositionally biased region" description="Basic and acidic residues" evidence="7">
    <location>
        <begin position="337"/>
        <end position="346"/>
    </location>
</feature>
<evidence type="ECO:0000256" key="4">
    <source>
        <dbReference type="ARBA" id="ARBA00022759"/>
    </source>
</evidence>
<feature type="compositionally biased region" description="Basic and acidic residues" evidence="7">
    <location>
        <begin position="489"/>
        <end position="501"/>
    </location>
</feature>
<dbReference type="InterPro" id="IPR000477">
    <property type="entry name" value="RT_dom"/>
</dbReference>
<dbReference type="GO" id="GO:0003676">
    <property type="term" value="F:nucleic acid binding"/>
    <property type="evidence" value="ECO:0007669"/>
    <property type="project" value="InterPro"/>
</dbReference>
<evidence type="ECO:0000313" key="11">
    <source>
        <dbReference type="EMBL" id="GEU42618.1"/>
    </source>
</evidence>
<feature type="domain" description="Reverse transcriptase RNase H-like" evidence="9">
    <location>
        <begin position="778"/>
        <end position="835"/>
    </location>
</feature>
<keyword evidence="1" id="KW-0808">Transferase</keyword>
<dbReference type="Gene3D" id="3.10.10.10">
    <property type="entry name" value="HIV Type 1 Reverse Transcriptase, subunit A, domain 1"/>
    <property type="match status" value="2"/>
</dbReference>
<evidence type="ECO:0000256" key="2">
    <source>
        <dbReference type="ARBA" id="ARBA00022695"/>
    </source>
</evidence>
<dbReference type="Pfam" id="PF17917">
    <property type="entry name" value="RT_RNaseH"/>
    <property type="match status" value="1"/>
</dbReference>
<reference evidence="11" key="1">
    <citation type="journal article" date="2019" name="Sci. Rep.">
        <title>Draft genome of Tanacetum cinerariifolium, the natural source of mosquito coil.</title>
        <authorList>
            <person name="Yamashiro T."/>
            <person name="Shiraishi A."/>
            <person name="Satake H."/>
            <person name="Nakayama K."/>
        </authorList>
    </citation>
    <scope>NUCLEOTIDE SEQUENCE</scope>
</reference>
<dbReference type="InterPro" id="IPR041373">
    <property type="entry name" value="RT_RNaseH"/>
</dbReference>
<sequence>MCVVRCELEIYSHVIKRSIVWVTYTSISSDYEDPSNVGSPGVIVYGYNGLLMHPYPEYLALSDEEVPVEDRPYVVADSPISLSSGYIVDLNLKEDPEEDDDEDPEEDQADYPTDGDDDEEESFGGDTDDEKEDKGEDEEEEEHLASADSVHHPHIIPLLGCLSELRHLYYFRLRQRLQGIQDQLRTSSPPLLPLSSPLPLPPPIILPHTKASMVMMRAAALSTYYLALPLGTPPLLPIPLLTSSPPLLLPSTDCKADVLEVTLLPRKRLFISPGPRYEIGESSSALTARDRHFHAYTARLMESKARASREAWVHSMDANDIVRSKTQMVAPQSQQRPGRDPAHLDIPEEGGSGSGITRPVRPTRKCTYTNFLKCQPMNFKDMEGVVGLTQWFERMDTVFNISNYAVENQFKFTTCTLHGVALTWWKSYELALLYGRMFLKESDKIEKYVGGLLDMIHRSVMMYNPKTMQDAVEFATELMDKKIRTFVKRQTENKRKQDDNQKQQNKRQNTGRAYTAGPGEKKPYGGSKPLCSKRNYHHDGPSDQGNETQLNIISCTKMWKYILKGCHVFLAHVNTMKTKDKSEEKRLEDIDLMPGAAPVARAPYQLAPSEMKELSDQLQELFDKGFIRPNSSPWGAPNCYPLLRIDDLFDQLKGSSVYSKIDLRSGYHQLQVREEDILKTALRTQYGHYEFQVMPFGLTNAPAEHEEHLKVILKLLKKEELYAKFSKCEFWILKVQFLSHVIDSLAGYYRRFIKGFSKIAKSLIKLTQKGVKFDWGDKEGLGVVLIQREKVIAYASRQMKIHEKNYTTRDLELGSIVFALKTWRHYLYRTNDNITIDLITKLPKSSQGYDTIWVIVDRLTKSVIFLPVRETDPMEKLARMYIKDVVTRHEVPVLIICDHYPRSSKEFKLLVDQQKSYVDLKRKPMEFQVGDRVMLKVWPWKGVVRFGKQRKINPIYVGPFKVLAKVGAVSYKPELPQELSRVHNTFHVSNLKKCYANEPLAVPLDRLYIDDKLYFIE</sequence>